<comment type="caution">
    <text evidence="1">The sequence shown here is derived from an EMBL/GenBank/DDBJ whole genome shotgun (WGS) entry which is preliminary data.</text>
</comment>
<evidence type="ECO:0000313" key="1">
    <source>
        <dbReference type="EMBL" id="MBG9354328.1"/>
    </source>
</evidence>
<evidence type="ECO:0008006" key="3">
    <source>
        <dbReference type="Google" id="ProtNLM"/>
    </source>
</evidence>
<accession>A0ABS0LDG4</accession>
<reference evidence="1 2" key="1">
    <citation type="journal article" date="2020" name="J. Clin. Microbiol.">
        <title>Assessing the Genetic Diversity of Austrian Corynebacterium diphtheriae Clinical Isolates, 2011-2019.</title>
        <authorList>
            <person name="Schaeffer J."/>
            <person name="Huhulescu S."/>
            <person name="Stoeger A."/>
            <person name="Allerberger F."/>
            <person name="Ruppitsch W."/>
        </authorList>
    </citation>
    <scope>NUCLEOTIDE SEQUENCE [LARGE SCALE GENOMIC DNA]</scope>
    <source>
        <strain evidence="1 2">04-17</strain>
    </source>
</reference>
<protein>
    <recommendedName>
        <fullName evidence="3">Phage tail protein</fullName>
    </recommendedName>
</protein>
<evidence type="ECO:0000313" key="2">
    <source>
        <dbReference type="Proteomes" id="UP000615580"/>
    </source>
</evidence>
<name>A0ABS0LDG4_9CORY</name>
<proteinExistence type="predicted"/>
<dbReference type="EMBL" id="JADQUG010000024">
    <property type="protein sequence ID" value="MBG9354328.1"/>
    <property type="molecule type" value="Genomic_DNA"/>
</dbReference>
<dbReference type="RefSeq" id="WP_197688742.1">
    <property type="nucleotide sequence ID" value="NZ_JADQUF010000012.1"/>
</dbReference>
<dbReference type="InterPro" id="IPR058154">
    <property type="entry name" value="Bxb1_TTP-like"/>
</dbReference>
<sequence>MAVKKVTGDLRNRKNVLVGAPDVTASGGALIGNVAKLADIPGDATEPLKAALKAVAVGYLGNDGVTKTVDRQTEKIKDWNGDTVVVLTSEHTVTLKLTFMESANAALLKGVYGTENVTISKTGGMEKIKLVENADALPHNSYTFEIKGAEDAKIRVFAPDAQVTSVGDVTFVKNEVIKYEVELECFADENNVKLYQFIDRKADAEETVGDSASYTFTLAGATGGTYKISVGSKKTGDLQYNDSAETVKQKLVAAGEAKANVTGSASSGFTITGVSAKPTVDGSKLTGGSFPDTPVTVS</sequence>
<dbReference type="Proteomes" id="UP000615580">
    <property type="component" value="Unassembled WGS sequence"/>
</dbReference>
<organism evidence="1 2">
    <name type="scientific">Corynebacterium belfantii</name>
    <dbReference type="NCBI Taxonomy" id="2014537"/>
    <lineage>
        <taxon>Bacteria</taxon>
        <taxon>Bacillati</taxon>
        <taxon>Actinomycetota</taxon>
        <taxon>Actinomycetes</taxon>
        <taxon>Mycobacteriales</taxon>
        <taxon>Corynebacteriaceae</taxon>
        <taxon>Corynebacterium</taxon>
    </lineage>
</organism>
<gene>
    <name evidence="1" type="ORF">I4J41_06870</name>
</gene>
<dbReference type="Pfam" id="PF25681">
    <property type="entry name" value="Phage_TTP_17"/>
    <property type="match status" value="1"/>
</dbReference>
<keyword evidence="2" id="KW-1185">Reference proteome</keyword>